<dbReference type="HOGENOM" id="CLU_2716519_0_0_9"/>
<comment type="caution">
    <text evidence="1">The sequence shown here is derived from an EMBL/GenBank/DDBJ whole genome shotgun (WGS) entry which is preliminary data.</text>
</comment>
<evidence type="ECO:0000313" key="2">
    <source>
        <dbReference type="Proteomes" id="UP000013085"/>
    </source>
</evidence>
<dbReference type="AlphaFoldDB" id="A0A0E2HRV6"/>
<dbReference type="PATRIC" id="fig|999408.3.peg.1499"/>
<dbReference type="Proteomes" id="UP000013085">
    <property type="component" value="Unassembled WGS sequence"/>
</dbReference>
<organism evidence="1 2">
    <name type="scientific">[Clostridium] clostridioforme 90A8</name>
    <dbReference type="NCBI Taxonomy" id="999408"/>
    <lineage>
        <taxon>Bacteria</taxon>
        <taxon>Bacillati</taxon>
        <taxon>Bacillota</taxon>
        <taxon>Clostridia</taxon>
        <taxon>Lachnospirales</taxon>
        <taxon>Lachnospiraceae</taxon>
        <taxon>Enterocloster</taxon>
    </lineage>
</organism>
<sequence>MKGSPYNLITFQKEAYEETARLHISPKPDSILRVFMVYTPLAQPVQVEEPELNAFERKGFTAVERGGKEILAE</sequence>
<reference evidence="1 2" key="1">
    <citation type="submission" date="2013-01" db="EMBL/GenBank/DDBJ databases">
        <title>The Genome Sequence of Clostridium clostridioforme 90A8.</title>
        <authorList>
            <consortium name="The Broad Institute Genome Sequencing Platform"/>
            <person name="Earl A."/>
            <person name="Ward D."/>
            <person name="Feldgarden M."/>
            <person name="Gevers D."/>
            <person name="Courvalin P."/>
            <person name="Lambert T."/>
            <person name="Walker B."/>
            <person name="Young S.K."/>
            <person name="Zeng Q."/>
            <person name="Gargeya S."/>
            <person name="Fitzgerald M."/>
            <person name="Haas B."/>
            <person name="Abouelleil A."/>
            <person name="Alvarado L."/>
            <person name="Arachchi H.M."/>
            <person name="Berlin A.M."/>
            <person name="Chapman S.B."/>
            <person name="Dewar J."/>
            <person name="Goldberg J."/>
            <person name="Griggs A."/>
            <person name="Gujja S."/>
            <person name="Hansen M."/>
            <person name="Howarth C."/>
            <person name="Imamovic A."/>
            <person name="Larimer J."/>
            <person name="McCowan C."/>
            <person name="Murphy C."/>
            <person name="Neiman D."/>
            <person name="Pearson M."/>
            <person name="Priest M."/>
            <person name="Roberts A."/>
            <person name="Saif S."/>
            <person name="Shea T."/>
            <person name="Sisk P."/>
            <person name="Sykes S."/>
            <person name="Wortman J."/>
            <person name="Nusbaum C."/>
            <person name="Birren B."/>
        </authorList>
    </citation>
    <scope>NUCLEOTIDE SEQUENCE [LARGE SCALE GENOMIC DNA]</scope>
    <source>
        <strain evidence="1 2">90A8</strain>
    </source>
</reference>
<gene>
    <name evidence="1" type="ORF">HMPREF1090_01386</name>
</gene>
<dbReference type="EMBL" id="AGYR01000012">
    <property type="protein sequence ID" value="ENZ17837.1"/>
    <property type="molecule type" value="Genomic_DNA"/>
</dbReference>
<accession>A0A0E2HRV6</accession>
<evidence type="ECO:0000313" key="1">
    <source>
        <dbReference type="EMBL" id="ENZ17837.1"/>
    </source>
</evidence>
<protein>
    <submittedName>
        <fullName evidence="1">Uncharacterized protein</fullName>
    </submittedName>
</protein>
<dbReference type="RefSeq" id="WP_002584423.1">
    <property type="nucleotide sequence ID" value="NZ_KB851009.1"/>
</dbReference>
<proteinExistence type="predicted"/>
<name>A0A0E2HRV6_9FIRM</name>
<dbReference type="GeneID" id="57961129"/>